<feature type="region of interest" description="Disordered" evidence="1">
    <location>
        <begin position="677"/>
        <end position="704"/>
    </location>
</feature>
<feature type="region of interest" description="Disordered" evidence="1">
    <location>
        <begin position="439"/>
        <end position="488"/>
    </location>
</feature>
<feature type="region of interest" description="Disordered" evidence="1">
    <location>
        <begin position="553"/>
        <end position="661"/>
    </location>
</feature>
<protein>
    <submittedName>
        <fullName evidence="2">Uncharacterized protein</fullName>
    </submittedName>
</protein>
<gene>
    <name evidence="2" type="ORF">BD324DRAFT_650180</name>
</gene>
<dbReference type="RefSeq" id="XP_021871598.1">
    <property type="nucleotide sequence ID" value="XM_022018113.1"/>
</dbReference>
<feature type="compositionally biased region" description="Polar residues" evidence="1">
    <location>
        <begin position="370"/>
        <end position="379"/>
    </location>
</feature>
<reference evidence="2 3" key="1">
    <citation type="submission" date="2017-03" db="EMBL/GenBank/DDBJ databases">
        <title>Widespread Adenine N6-methylation of Active Genes in Fungi.</title>
        <authorList>
            <consortium name="DOE Joint Genome Institute"/>
            <person name="Mondo S.J."/>
            <person name="Dannebaum R.O."/>
            <person name="Kuo R.C."/>
            <person name="Louie K.B."/>
            <person name="Bewick A.J."/>
            <person name="Labutti K."/>
            <person name="Haridas S."/>
            <person name="Kuo A."/>
            <person name="Salamov A."/>
            <person name="Ahrendt S.R."/>
            <person name="Lau R."/>
            <person name="Bowen B.P."/>
            <person name="Lipzen A."/>
            <person name="Sullivan W."/>
            <person name="Andreopoulos W.B."/>
            <person name="Clum A."/>
            <person name="Lindquist E."/>
            <person name="Daum C."/>
            <person name="Northen T.R."/>
            <person name="Ramamoorthy G."/>
            <person name="Schmitz R.J."/>
            <person name="Gryganskyi A."/>
            <person name="Culley D."/>
            <person name="Magnuson J."/>
            <person name="James T.Y."/>
            <person name="O'Malley M.A."/>
            <person name="Stajich J.E."/>
            <person name="Spatafora J.W."/>
            <person name="Visel A."/>
            <person name="Grigoriev I.V."/>
        </authorList>
    </citation>
    <scope>NUCLEOTIDE SEQUENCE [LARGE SCALE GENOMIC DNA]</scope>
    <source>
        <strain evidence="2 3">NRRL Y-17943</strain>
    </source>
</reference>
<feature type="region of interest" description="Disordered" evidence="1">
    <location>
        <begin position="243"/>
        <end position="269"/>
    </location>
</feature>
<feature type="region of interest" description="Disordered" evidence="1">
    <location>
        <begin position="1"/>
        <end position="31"/>
    </location>
</feature>
<feature type="compositionally biased region" description="Polar residues" evidence="1">
    <location>
        <begin position="590"/>
        <end position="600"/>
    </location>
</feature>
<evidence type="ECO:0000313" key="3">
    <source>
        <dbReference type="Proteomes" id="UP000193218"/>
    </source>
</evidence>
<feature type="compositionally biased region" description="Low complexity" evidence="1">
    <location>
        <begin position="1"/>
        <end position="15"/>
    </location>
</feature>
<feature type="compositionally biased region" description="Low complexity" evidence="1">
    <location>
        <begin position="160"/>
        <end position="178"/>
    </location>
</feature>
<feature type="compositionally biased region" description="Low complexity" evidence="1">
    <location>
        <begin position="569"/>
        <end position="579"/>
    </location>
</feature>
<dbReference type="AlphaFoldDB" id="A0A1Y1UHS8"/>
<dbReference type="InParanoid" id="A0A1Y1UHS8"/>
<feature type="compositionally biased region" description="Low complexity" evidence="1">
    <location>
        <begin position="677"/>
        <end position="687"/>
    </location>
</feature>
<feature type="compositionally biased region" description="Low complexity" evidence="1">
    <location>
        <begin position="88"/>
        <end position="99"/>
    </location>
</feature>
<dbReference type="Proteomes" id="UP000193218">
    <property type="component" value="Unassembled WGS sequence"/>
</dbReference>
<feature type="region of interest" description="Disordered" evidence="1">
    <location>
        <begin position="72"/>
        <end position="185"/>
    </location>
</feature>
<feature type="compositionally biased region" description="Low complexity" evidence="1">
    <location>
        <begin position="114"/>
        <end position="134"/>
    </location>
</feature>
<evidence type="ECO:0000313" key="2">
    <source>
        <dbReference type="EMBL" id="ORX37611.1"/>
    </source>
</evidence>
<evidence type="ECO:0000256" key="1">
    <source>
        <dbReference type="SAM" id="MobiDB-lite"/>
    </source>
</evidence>
<feature type="compositionally biased region" description="Polar residues" evidence="1">
    <location>
        <begin position="609"/>
        <end position="621"/>
    </location>
</feature>
<feature type="region of interest" description="Disordered" evidence="1">
    <location>
        <begin position="504"/>
        <end position="529"/>
    </location>
</feature>
<name>A0A1Y1UHS8_9TREE</name>
<comment type="caution">
    <text evidence="2">The sequence shown here is derived from an EMBL/GenBank/DDBJ whole genome shotgun (WGS) entry which is preliminary data.</text>
</comment>
<organism evidence="2 3">
    <name type="scientific">Kockovaella imperatae</name>
    <dbReference type="NCBI Taxonomy" id="4999"/>
    <lineage>
        <taxon>Eukaryota</taxon>
        <taxon>Fungi</taxon>
        <taxon>Dikarya</taxon>
        <taxon>Basidiomycota</taxon>
        <taxon>Agaricomycotina</taxon>
        <taxon>Tremellomycetes</taxon>
        <taxon>Tremellales</taxon>
        <taxon>Cuniculitremaceae</taxon>
        <taxon>Kockovaella</taxon>
    </lineage>
</organism>
<dbReference type="GeneID" id="33559922"/>
<sequence length="766" mass="80843">MDPLASCSYSSTSSSPTRLPPLAHPFHPTSESSSSLLFHDDSFDSYCIVCDRLITPPKEPAAQETKTVTRKKGAAGGTIRVKNPDGSTTTRTANGTKTTRPGLKRNTSSANRLAALTATTTTTTTTTTTGTAAAAPPPKLHHPLIRSKTAEPVSVHHDSTLSTSASSKSSSMVASPESHPSKTPFHSSIYCSKGCADQDAGRSNEAFKHLSRTFSNEFALPHPPFAQEHGIYYASDANADPHAPPSPLFISGSDTDSSNAGGPEGPACSAPRALEYFRISRGGPDDAWRDHQRQRRSSMHYSIAPVPMTRQLSNHSSVHRGFGGTGFGGMSSDSLSSLWNLPATEADIDVLTRVQSSHGHDRGVLGSGRRSISSLQSERSVPIPSRGSAGQAPASLVRSGVSQTSLVSGGSPAGSVPQDQTLSLLQSYATHFPIREPTVASSSYSSHKGVLPSSTSASRRESLSMTPQLRFDMPALQSRRSESSATTWDQYGLDEVEANNARAARAARHASDAGLHHAGGLSVPRASGFTDITPKQSLEVENGKWKVRYGAPTLTSSGTIKQKSRRHAPSPTRSHTSSSSEEDAQPIRRPSSTNIYTASPQPVRPPLSRSKSQNSPEKSTSMPPPASIPVKAPAAHLVRLDSPNPSESTPKGHGPISQSPTSSRVLNAALAQSVPSRTFFTSTSPSRQATSATGNAPNGSFGEMPNLAALRLQSGGSGRCTPMSDGAAPSRSGFNWADHEAKGGKMYELPKGLTIDRSKAGLFYFN</sequence>
<feature type="region of interest" description="Disordered" evidence="1">
    <location>
        <begin position="281"/>
        <end position="317"/>
    </location>
</feature>
<feature type="compositionally biased region" description="Polar residues" evidence="1">
    <location>
        <begin position="688"/>
        <end position="698"/>
    </location>
</feature>
<dbReference type="OrthoDB" id="2562784at2759"/>
<feature type="region of interest" description="Disordered" evidence="1">
    <location>
        <begin position="357"/>
        <end position="397"/>
    </location>
</feature>
<dbReference type="EMBL" id="NBSH01000005">
    <property type="protein sequence ID" value="ORX37611.1"/>
    <property type="molecule type" value="Genomic_DNA"/>
</dbReference>
<keyword evidence="3" id="KW-1185">Reference proteome</keyword>
<accession>A0A1Y1UHS8</accession>
<proteinExistence type="predicted"/>